<name>A0A4S2DRM4_9CLOT</name>
<feature type="transmembrane region" description="Helical" evidence="1">
    <location>
        <begin position="12"/>
        <end position="33"/>
    </location>
</feature>
<evidence type="ECO:0000313" key="2">
    <source>
        <dbReference type="EMBL" id="TGY44572.1"/>
    </source>
</evidence>
<organism evidence="2 3">
    <name type="scientific">Clostridium sartagoforme</name>
    <dbReference type="NCBI Taxonomy" id="84031"/>
    <lineage>
        <taxon>Bacteria</taxon>
        <taxon>Bacillati</taxon>
        <taxon>Bacillota</taxon>
        <taxon>Clostridia</taxon>
        <taxon>Eubacteriales</taxon>
        <taxon>Clostridiaceae</taxon>
        <taxon>Clostridium</taxon>
    </lineage>
</organism>
<proteinExistence type="predicted"/>
<evidence type="ECO:0008006" key="4">
    <source>
        <dbReference type="Google" id="ProtNLM"/>
    </source>
</evidence>
<evidence type="ECO:0000256" key="1">
    <source>
        <dbReference type="SAM" id="Phobius"/>
    </source>
</evidence>
<accession>A0A4S2DRM4</accession>
<dbReference type="InterPro" id="IPR010540">
    <property type="entry name" value="CmpB_TMEM229"/>
</dbReference>
<dbReference type="EMBL" id="SRYR01000001">
    <property type="protein sequence ID" value="TGY44572.1"/>
    <property type="molecule type" value="Genomic_DNA"/>
</dbReference>
<gene>
    <name evidence="2" type="ORF">E5347_03160</name>
</gene>
<keyword evidence="1" id="KW-0812">Transmembrane</keyword>
<dbReference type="Proteomes" id="UP000306888">
    <property type="component" value="Unassembled WGS sequence"/>
</dbReference>
<dbReference type="OrthoDB" id="9789229at2"/>
<keyword evidence="3" id="KW-1185">Reference proteome</keyword>
<dbReference type="Pfam" id="PF06541">
    <property type="entry name" value="ABC_trans_CmpB"/>
    <property type="match status" value="1"/>
</dbReference>
<evidence type="ECO:0000313" key="3">
    <source>
        <dbReference type="Proteomes" id="UP000306888"/>
    </source>
</evidence>
<feature type="transmembrane region" description="Helical" evidence="1">
    <location>
        <begin position="69"/>
        <end position="88"/>
    </location>
</feature>
<feature type="transmembrane region" description="Helical" evidence="1">
    <location>
        <begin position="141"/>
        <end position="163"/>
    </location>
</feature>
<keyword evidence="1" id="KW-0472">Membrane</keyword>
<sequence>MTILSLTIFNLIFYSIVGWIIEEVYSFIITGRFKKEGFLKGPYKPMYGIAFTLLILFNEYFNLNIITTIMLYILVPTIVEFISGYLLLKVFNEMYWDYSKLRYNYKGLITLKFSLYWGVLSYIGITYVNPIVRNFYLSLEVFIRPINVILAIIILVDIILTIMSKLNLKKSRLLNS</sequence>
<feature type="transmembrane region" description="Helical" evidence="1">
    <location>
        <begin position="109"/>
        <end position="129"/>
    </location>
</feature>
<protein>
    <recommendedName>
        <fullName evidence="4">ABC transporter permease</fullName>
    </recommendedName>
</protein>
<comment type="caution">
    <text evidence="2">The sequence shown here is derived from an EMBL/GenBank/DDBJ whole genome shotgun (WGS) entry which is preliminary data.</text>
</comment>
<dbReference type="RefSeq" id="WP_136004564.1">
    <property type="nucleotide sequence ID" value="NZ_SRYR01000001.1"/>
</dbReference>
<keyword evidence="1" id="KW-1133">Transmembrane helix</keyword>
<reference evidence="2 3" key="1">
    <citation type="submission" date="2019-04" db="EMBL/GenBank/DDBJ databases">
        <title>Microbes associate with the intestines of laboratory mice.</title>
        <authorList>
            <person name="Navarre W."/>
            <person name="Wong E."/>
            <person name="Huang K."/>
            <person name="Tropini C."/>
            <person name="Ng K."/>
            <person name="Yu B."/>
        </authorList>
    </citation>
    <scope>NUCLEOTIDE SEQUENCE [LARGE SCALE GENOMIC DNA]</scope>
    <source>
        <strain evidence="2 3">NM50_B9-20</strain>
    </source>
</reference>
<dbReference type="AlphaFoldDB" id="A0A4S2DRM4"/>